<dbReference type="SUPFAM" id="SSF52540">
    <property type="entry name" value="P-loop containing nucleoside triphosphate hydrolases"/>
    <property type="match status" value="1"/>
</dbReference>
<evidence type="ECO:0000259" key="1">
    <source>
        <dbReference type="PROSITE" id="PS51194"/>
    </source>
</evidence>
<name>A0A448X2W7_9PLAT</name>
<dbReference type="OrthoDB" id="6123168at2759"/>
<sequence>MTLLLREDDKVYKVLELLGHFQDKGSCLIFVEKQESSDELMRVLMKYGYPCLSLHGGIDQYDRDSVITDFKRGNVRVLVATSVAARGLDVLDLVLVINYDCPNHYEDYVHRCG</sequence>
<dbReference type="SMART" id="SM00490">
    <property type="entry name" value="HELICc"/>
    <property type="match status" value="1"/>
</dbReference>
<feature type="domain" description="Helicase C-terminal" evidence="1">
    <location>
        <begin position="13"/>
        <end position="113"/>
    </location>
</feature>
<organism evidence="2 3">
    <name type="scientific">Protopolystoma xenopodis</name>
    <dbReference type="NCBI Taxonomy" id="117903"/>
    <lineage>
        <taxon>Eukaryota</taxon>
        <taxon>Metazoa</taxon>
        <taxon>Spiralia</taxon>
        <taxon>Lophotrochozoa</taxon>
        <taxon>Platyhelminthes</taxon>
        <taxon>Monogenea</taxon>
        <taxon>Polyopisthocotylea</taxon>
        <taxon>Polystomatidea</taxon>
        <taxon>Polystomatidae</taxon>
        <taxon>Protopolystoma</taxon>
    </lineage>
</organism>
<dbReference type="PANTHER" id="PTHR47958">
    <property type="entry name" value="ATP-DEPENDENT RNA HELICASE DBP3"/>
    <property type="match status" value="1"/>
</dbReference>
<dbReference type="PROSITE" id="PS51194">
    <property type="entry name" value="HELICASE_CTER"/>
    <property type="match status" value="1"/>
</dbReference>
<dbReference type="Proteomes" id="UP000784294">
    <property type="component" value="Unassembled WGS sequence"/>
</dbReference>
<evidence type="ECO:0000313" key="3">
    <source>
        <dbReference type="Proteomes" id="UP000784294"/>
    </source>
</evidence>
<dbReference type="EMBL" id="CAAALY010081186">
    <property type="protein sequence ID" value="VEL26567.1"/>
    <property type="molecule type" value="Genomic_DNA"/>
</dbReference>
<reference evidence="2" key="1">
    <citation type="submission" date="2018-11" db="EMBL/GenBank/DDBJ databases">
        <authorList>
            <consortium name="Pathogen Informatics"/>
        </authorList>
    </citation>
    <scope>NUCLEOTIDE SEQUENCE</scope>
</reference>
<dbReference type="InterPro" id="IPR001650">
    <property type="entry name" value="Helicase_C-like"/>
</dbReference>
<evidence type="ECO:0000313" key="2">
    <source>
        <dbReference type="EMBL" id="VEL26567.1"/>
    </source>
</evidence>
<dbReference type="CDD" id="cd18787">
    <property type="entry name" value="SF2_C_DEAD"/>
    <property type="match status" value="1"/>
</dbReference>
<comment type="caution">
    <text evidence="2">The sequence shown here is derived from an EMBL/GenBank/DDBJ whole genome shotgun (WGS) entry which is preliminary data.</text>
</comment>
<accession>A0A448X2W7</accession>
<proteinExistence type="predicted"/>
<dbReference type="Pfam" id="PF00271">
    <property type="entry name" value="Helicase_C"/>
    <property type="match status" value="1"/>
</dbReference>
<gene>
    <name evidence="2" type="ORF">PXEA_LOCUS20007</name>
</gene>
<dbReference type="InterPro" id="IPR027417">
    <property type="entry name" value="P-loop_NTPase"/>
</dbReference>
<keyword evidence="3" id="KW-1185">Reference proteome</keyword>
<protein>
    <recommendedName>
        <fullName evidence="1">Helicase C-terminal domain-containing protein</fullName>
    </recommendedName>
</protein>
<dbReference type="Gene3D" id="3.40.50.300">
    <property type="entry name" value="P-loop containing nucleotide triphosphate hydrolases"/>
    <property type="match status" value="1"/>
</dbReference>
<dbReference type="AlphaFoldDB" id="A0A448X2W7"/>